<dbReference type="EC" id="2.7.1.156" evidence="14"/>
<evidence type="ECO:0000313" key="17">
    <source>
        <dbReference type="EMBL" id="NEV64465.1"/>
    </source>
</evidence>
<dbReference type="GO" id="GO:0009236">
    <property type="term" value="P:cobalamin biosynthetic process"/>
    <property type="evidence" value="ECO:0007669"/>
    <property type="project" value="UniProtKB-UniRule"/>
</dbReference>
<comment type="pathway">
    <text evidence="6 14">Cofactor biosynthesis; adenosylcobalamin biosynthesis; adenosylcobalamin from cob(II)yrinate a,c-diamide: step 5/7.</text>
</comment>
<evidence type="ECO:0000256" key="7">
    <source>
        <dbReference type="ARBA" id="ARBA00007490"/>
    </source>
</evidence>
<keyword evidence="17" id="KW-0548">Nucleotidyltransferase</keyword>
<keyword evidence="9 14" id="KW-0808">Transferase</keyword>
<comment type="pathway">
    <text evidence="5 14">Cofactor biosynthesis; adenosylcobalamin biosynthesis; adenosylcobalamin from cob(II)yrinate a,c-diamide: step 6/7.</text>
</comment>
<gene>
    <name evidence="17" type="primary">cobU</name>
    <name evidence="17" type="ORF">G3446_21740</name>
</gene>
<comment type="catalytic activity">
    <reaction evidence="1 14">
        <text>adenosylcob(III)inamide + ATP = adenosylcob(III)inamide phosphate + ADP + H(+)</text>
        <dbReference type="Rhea" id="RHEA:15769"/>
        <dbReference type="ChEBI" id="CHEBI:2480"/>
        <dbReference type="ChEBI" id="CHEBI:15378"/>
        <dbReference type="ChEBI" id="CHEBI:30616"/>
        <dbReference type="ChEBI" id="CHEBI:58502"/>
        <dbReference type="ChEBI" id="CHEBI:456216"/>
        <dbReference type="EC" id="2.7.1.156"/>
    </reaction>
</comment>
<dbReference type="EMBL" id="JAAIJQ010000092">
    <property type="protein sequence ID" value="NEV64465.1"/>
    <property type="molecule type" value="Genomic_DNA"/>
</dbReference>
<dbReference type="PANTHER" id="PTHR34848:SF1">
    <property type="entry name" value="BIFUNCTIONAL ADENOSYLCOBALAMIN BIOSYNTHESIS PROTEIN COBU"/>
    <property type="match status" value="1"/>
</dbReference>
<comment type="catalytic activity">
    <reaction evidence="3">
        <text>adenosylcob(III)inamide + GTP = adenosylcob(III)inamide phosphate + GDP + H(+)</text>
        <dbReference type="Rhea" id="RHEA:15765"/>
        <dbReference type="ChEBI" id="CHEBI:2480"/>
        <dbReference type="ChEBI" id="CHEBI:15378"/>
        <dbReference type="ChEBI" id="CHEBI:37565"/>
        <dbReference type="ChEBI" id="CHEBI:58189"/>
        <dbReference type="ChEBI" id="CHEBI:58502"/>
        <dbReference type="EC" id="2.7.1.156"/>
    </reaction>
</comment>
<proteinExistence type="inferred from homology"/>
<dbReference type="SUPFAM" id="SSF52540">
    <property type="entry name" value="P-loop containing nucleoside triphosphate hydrolases"/>
    <property type="match status" value="1"/>
</dbReference>
<evidence type="ECO:0000256" key="9">
    <source>
        <dbReference type="ARBA" id="ARBA00022679"/>
    </source>
</evidence>
<evidence type="ECO:0000256" key="16">
    <source>
        <dbReference type="PIRSR" id="PIRSR006135-2"/>
    </source>
</evidence>
<dbReference type="GO" id="GO:0005524">
    <property type="term" value="F:ATP binding"/>
    <property type="evidence" value="ECO:0007669"/>
    <property type="project" value="UniProtKB-UniRule"/>
</dbReference>
<feature type="binding site" evidence="16">
    <location>
        <begin position="12"/>
        <end position="19"/>
    </location>
    <ligand>
        <name>GTP</name>
        <dbReference type="ChEBI" id="CHEBI:37565"/>
    </ligand>
</feature>
<evidence type="ECO:0000256" key="5">
    <source>
        <dbReference type="ARBA" id="ARBA00004692"/>
    </source>
</evidence>
<comment type="similarity">
    <text evidence="7 14">Belongs to the CobU/CobP family.</text>
</comment>
<evidence type="ECO:0000256" key="11">
    <source>
        <dbReference type="ARBA" id="ARBA00022777"/>
    </source>
</evidence>
<dbReference type="PANTHER" id="PTHR34848">
    <property type="match status" value="1"/>
</dbReference>
<keyword evidence="12 14" id="KW-0067">ATP-binding</keyword>
<accession>A0A6M0K7V0</accession>
<feature type="binding site" evidence="16">
    <location>
        <position position="89"/>
    </location>
    <ligand>
        <name>GTP</name>
        <dbReference type="ChEBI" id="CHEBI:37565"/>
    </ligand>
</feature>
<dbReference type="CDD" id="cd00544">
    <property type="entry name" value="CobU"/>
    <property type="match status" value="1"/>
</dbReference>
<feature type="binding site" evidence="16">
    <location>
        <begin position="56"/>
        <end position="59"/>
    </location>
    <ligand>
        <name>GTP</name>
        <dbReference type="ChEBI" id="CHEBI:37565"/>
    </ligand>
</feature>
<dbReference type="NCBIfam" id="NF004469">
    <property type="entry name" value="PRK05800.1"/>
    <property type="match status" value="1"/>
</dbReference>
<keyword evidence="18" id="KW-1185">Reference proteome</keyword>
<evidence type="ECO:0000256" key="6">
    <source>
        <dbReference type="ARBA" id="ARBA00005159"/>
    </source>
</evidence>
<evidence type="ECO:0000256" key="15">
    <source>
        <dbReference type="PIRSR" id="PIRSR006135-1"/>
    </source>
</evidence>
<evidence type="ECO:0000256" key="8">
    <source>
        <dbReference type="ARBA" id="ARBA00022573"/>
    </source>
</evidence>
<comment type="function">
    <text evidence="4 14">Catalyzes ATP-dependent phosphorylation of adenosylcobinamide and addition of GMP to adenosylcobinamide phosphate.</text>
</comment>
<protein>
    <recommendedName>
        <fullName evidence="14">Bifunctional adenosylcobalamin biosynthesis protein</fullName>
        <ecNumber evidence="14">2.7.1.156</ecNumber>
        <ecNumber evidence="14">2.7.7.62</ecNumber>
    </recommendedName>
</protein>
<dbReference type="GO" id="GO:0005525">
    <property type="term" value="F:GTP binding"/>
    <property type="evidence" value="ECO:0007669"/>
    <property type="project" value="UniProtKB-UniRule"/>
</dbReference>
<keyword evidence="10 14" id="KW-0547">Nucleotide-binding</keyword>
<feature type="active site" description="GMP-histidine intermediate" evidence="15">
    <location>
        <position position="55"/>
    </location>
</feature>
<evidence type="ECO:0000256" key="10">
    <source>
        <dbReference type="ARBA" id="ARBA00022741"/>
    </source>
</evidence>
<feature type="binding site" evidence="16">
    <location>
        <begin position="37"/>
        <end position="39"/>
    </location>
    <ligand>
        <name>GTP</name>
        <dbReference type="ChEBI" id="CHEBI:37565"/>
    </ligand>
</feature>
<dbReference type="InterPro" id="IPR003203">
    <property type="entry name" value="CobU/CobP"/>
</dbReference>
<comment type="caution">
    <text evidence="17">The sequence shown here is derived from an EMBL/GenBank/DDBJ whole genome shotgun (WGS) entry which is preliminary data.</text>
</comment>
<evidence type="ECO:0000256" key="2">
    <source>
        <dbReference type="ARBA" id="ARBA00000711"/>
    </source>
</evidence>
<dbReference type="Gene3D" id="3.40.50.300">
    <property type="entry name" value="P-loop containing nucleotide triphosphate hydrolases"/>
    <property type="match status" value="1"/>
</dbReference>
<name>A0A6M0K7V0_9GAMM</name>
<dbReference type="Proteomes" id="UP000483379">
    <property type="component" value="Unassembled WGS sequence"/>
</dbReference>
<dbReference type="InterPro" id="IPR027417">
    <property type="entry name" value="P-loop_NTPase"/>
</dbReference>
<dbReference type="GO" id="GO:0043752">
    <property type="term" value="F:adenosylcobinamide kinase activity"/>
    <property type="evidence" value="ECO:0007669"/>
    <property type="project" value="UniProtKB-EC"/>
</dbReference>
<dbReference type="EC" id="2.7.7.62" evidence="14"/>
<sequence length="182" mass="19813">MADRTGAILVTGPARSGKSEWAERLAADSGRPVLYVATAREDPDDADWSARISAHRARRPSDWETLCVPTELEVEIRAHAESNACLLIDSLGTWVANLLELDDETWQMRVERLLSSLAHCSAPVILVAEETGWGVIPAYPIGRQFRDRLGGLTRRLGPCCSAVYLAAGGHVLDLARLGTPLD</sequence>
<dbReference type="Pfam" id="PF02283">
    <property type="entry name" value="CobU"/>
    <property type="match status" value="1"/>
</dbReference>
<keyword evidence="13 14" id="KW-0342">GTP-binding</keyword>
<reference evidence="17 18" key="1">
    <citation type="submission" date="2020-02" db="EMBL/GenBank/DDBJ databases">
        <title>Genome sequences of Thiorhodococcus mannitoliphagus and Thiorhodococcus minor, purple sulfur photosynthetic bacteria in the gammaproteobacterial family, Chromatiaceae.</title>
        <authorList>
            <person name="Aviles F.A."/>
            <person name="Meyer T.E."/>
            <person name="Kyndt J.A."/>
        </authorList>
    </citation>
    <scope>NUCLEOTIDE SEQUENCE [LARGE SCALE GENOMIC DNA]</scope>
    <source>
        <strain evidence="17 18">DSM 11518</strain>
    </source>
</reference>
<dbReference type="GO" id="GO:0008820">
    <property type="term" value="F:cobinamide phosphate guanylyltransferase activity"/>
    <property type="evidence" value="ECO:0007669"/>
    <property type="project" value="UniProtKB-UniRule"/>
</dbReference>
<evidence type="ECO:0000256" key="12">
    <source>
        <dbReference type="ARBA" id="ARBA00022840"/>
    </source>
</evidence>
<evidence type="ECO:0000313" key="18">
    <source>
        <dbReference type="Proteomes" id="UP000483379"/>
    </source>
</evidence>
<dbReference type="UniPathway" id="UPA00148">
    <property type="reaction ID" value="UER00236"/>
</dbReference>
<comment type="catalytic activity">
    <reaction evidence="2 14">
        <text>adenosylcob(III)inamide phosphate + GTP + H(+) = adenosylcob(III)inamide-GDP + diphosphate</text>
        <dbReference type="Rhea" id="RHEA:22712"/>
        <dbReference type="ChEBI" id="CHEBI:15378"/>
        <dbReference type="ChEBI" id="CHEBI:33019"/>
        <dbReference type="ChEBI" id="CHEBI:37565"/>
        <dbReference type="ChEBI" id="CHEBI:58502"/>
        <dbReference type="ChEBI" id="CHEBI:60487"/>
        <dbReference type="EC" id="2.7.7.62"/>
    </reaction>
</comment>
<evidence type="ECO:0000256" key="14">
    <source>
        <dbReference type="PIRNR" id="PIRNR006135"/>
    </source>
</evidence>
<organism evidence="17 18">
    <name type="scientific">Thiorhodococcus minor</name>
    <dbReference type="NCBI Taxonomy" id="57489"/>
    <lineage>
        <taxon>Bacteria</taxon>
        <taxon>Pseudomonadati</taxon>
        <taxon>Pseudomonadota</taxon>
        <taxon>Gammaproteobacteria</taxon>
        <taxon>Chromatiales</taxon>
        <taxon>Chromatiaceae</taxon>
        <taxon>Thiorhodococcus</taxon>
    </lineage>
</organism>
<evidence type="ECO:0000256" key="3">
    <source>
        <dbReference type="ARBA" id="ARBA00001522"/>
    </source>
</evidence>
<evidence type="ECO:0000256" key="4">
    <source>
        <dbReference type="ARBA" id="ARBA00003889"/>
    </source>
</evidence>
<dbReference type="AlphaFoldDB" id="A0A6M0K7V0"/>
<keyword evidence="11 14" id="KW-0418">Kinase</keyword>
<dbReference type="PIRSF" id="PIRSF006135">
    <property type="entry name" value="CobU"/>
    <property type="match status" value="1"/>
</dbReference>
<keyword evidence="8 14" id="KW-0169">Cobalamin biosynthesis</keyword>
<evidence type="ECO:0000256" key="1">
    <source>
        <dbReference type="ARBA" id="ARBA00000312"/>
    </source>
</evidence>
<evidence type="ECO:0000256" key="13">
    <source>
        <dbReference type="ARBA" id="ARBA00023134"/>
    </source>
</evidence>
<dbReference type="RefSeq" id="WP_164455236.1">
    <property type="nucleotide sequence ID" value="NZ_JAAIJQ010000092.1"/>
</dbReference>